<dbReference type="Pfam" id="PF00773">
    <property type="entry name" value="RNB"/>
    <property type="match status" value="1"/>
</dbReference>
<dbReference type="PANTHER" id="PTHR23355">
    <property type="entry name" value="RIBONUCLEASE"/>
    <property type="match status" value="1"/>
</dbReference>
<comment type="caution">
    <text evidence="2">The sequence shown here is derived from an EMBL/GenBank/DDBJ whole genome shotgun (WGS) entry which is preliminary data.</text>
</comment>
<dbReference type="Proteomes" id="UP000053831">
    <property type="component" value="Unassembled WGS sequence"/>
</dbReference>
<dbReference type="InterPro" id="IPR050180">
    <property type="entry name" value="RNR_Ribonuclease"/>
</dbReference>
<dbReference type="SUPFAM" id="SSF50249">
    <property type="entry name" value="Nucleic acid-binding proteins"/>
    <property type="match status" value="1"/>
</dbReference>
<dbReference type="STRING" id="150374.A0A0M8N3N6"/>
<reference evidence="2 3" key="1">
    <citation type="submission" date="2015-07" db="EMBL/GenBank/DDBJ databases">
        <title>The genome of the fungus Escovopsis weberi, a specialized disease agent of ant agriculture.</title>
        <authorList>
            <person name="de Man T.J."/>
            <person name="Stajich J.E."/>
            <person name="Kubicek C.P."/>
            <person name="Chenthamara K."/>
            <person name="Atanasova L."/>
            <person name="Druzhinina I.S."/>
            <person name="Birnbaum S."/>
            <person name="Barribeau S.M."/>
            <person name="Teiling C."/>
            <person name="Suen G."/>
            <person name="Currie C."/>
            <person name="Gerardo N.M."/>
        </authorList>
    </citation>
    <scope>NUCLEOTIDE SEQUENCE [LARGE SCALE GENOMIC DNA]</scope>
</reference>
<evidence type="ECO:0000313" key="3">
    <source>
        <dbReference type="Proteomes" id="UP000053831"/>
    </source>
</evidence>
<dbReference type="GO" id="GO:0000175">
    <property type="term" value="F:3'-5'-RNA exonuclease activity"/>
    <property type="evidence" value="ECO:0007669"/>
    <property type="project" value="TreeGrafter"/>
</dbReference>
<dbReference type="PANTHER" id="PTHR23355:SF65">
    <property type="entry name" value="EXORIBONUCLEASE CYT-4, PUTATIVE (AFU_ORTHOLOGUE AFUA_7G01550)-RELATED"/>
    <property type="match status" value="1"/>
</dbReference>
<feature type="domain" description="RNB" evidence="1">
    <location>
        <begin position="279"/>
        <end position="643"/>
    </location>
</feature>
<dbReference type="EMBL" id="LGSR01000006">
    <property type="protein sequence ID" value="KOS22517.1"/>
    <property type="molecule type" value="Genomic_DNA"/>
</dbReference>
<keyword evidence="3" id="KW-1185">Reference proteome</keyword>
<evidence type="ECO:0000259" key="1">
    <source>
        <dbReference type="SMART" id="SM00955"/>
    </source>
</evidence>
<name>A0A0M8N3N6_ESCWE</name>
<protein>
    <submittedName>
        <fullName evidence="2">Mitochondrial protein cyt-4</fullName>
    </submittedName>
</protein>
<gene>
    <name evidence="2" type="ORF">ESCO_002353</name>
</gene>
<dbReference type="InterPro" id="IPR012340">
    <property type="entry name" value="NA-bd_OB-fold"/>
</dbReference>
<evidence type="ECO:0000313" key="2">
    <source>
        <dbReference type="EMBL" id="KOS22517.1"/>
    </source>
</evidence>
<proteinExistence type="predicted"/>
<sequence>MTNFRLKSESTYQANLEKLDAARHRLPDEHQARHMTLTQIAEELLPESLRKDGSFPAYALYAVHTALSRNEMGFRPLNPSSDCRRPDNLIEIFSKNDTAVVEKVALMLREYSDRSVTKLRPPHPSDLADIGLGQFLQQARKAVLASREKRQWTSHGILRPSPGVSLKNNAWTRTGPNKEIIDFLEWWASHDVFEPGSRFHNYGALILRALHVYDVSVCLDQSTAWTLLQEIGVIAPWELPSRYKVRFPGVTIQKGGGLKRPTPGDIEESRRQDIASGARREHAEGTIFCIDAPSTVIIDDGVSLERTNKPGEFWIHVHAADPASSIEPNSGLYNFMSLIPENIYLPGHFQAMLPAELGEDDTKDFESQSLIKQFSLKSGSPALTFSAKVNEAGDVLDFKVEPSRLGSVVYIDPKEVAEFCNEPAPPPVPARSLTVGKAPKGRAAAPNRPMIAARDLDRSSKEDLRVMYRLAEAIRGKRLQKGAWPYFFPGPSVSVSFPESPESIEGRTRLAVPEDPFIKVSYETSTACSIVSNFMVLAGEIAARWCSSRSIPIPYRRDIRHAQAPERARDYAAREIYPLIARGVEPSFSQRQELSRLTGGIELSSRPGPYFLLGLDMYAKATSPLRRFSDLLVHWQVHAALRHERETGRAVDPAADDLRSILPFFGPDLDDTLALLQMREKMARTMSRGVMDWILMALVRAWRFEGSAPKSLRFTVSSHFRQALLGRTDLFGLNAIMDVERLGGLALLKDVRVGDQFQVELADVNVHSRQILVKALKYLGAPNKS</sequence>
<dbReference type="SMART" id="SM00955">
    <property type="entry name" value="RNB"/>
    <property type="match status" value="1"/>
</dbReference>
<dbReference type="GO" id="GO:0000932">
    <property type="term" value="C:P-body"/>
    <property type="evidence" value="ECO:0007669"/>
    <property type="project" value="TreeGrafter"/>
</dbReference>
<dbReference type="OrthoDB" id="2285229at2759"/>
<dbReference type="GO" id="GO:0003723">
    <property type="term" value="F:RNA binding"/>
    <property type="evidence" value="ECO:0007669"/>
    <property type="project" value="InterPro"/>
</dbReference>
<dbReference type="InterPro" id="IPR057912">
    <property type="entry name" value="OB_CYT4_C"/>
</dbReference>
<dbReference type="Pfam" id="PF25522">
    <property type="entry name" value="OB_cyt-4"/>
    <property type="match status" value="1"/>
</dbReference>
<accession>A0A0M8N3N6</accession>
<organism evidence="2 3">
    <name type="scientific">Escovopsis weberi</name>
    <dbReference type="NCBI Taxonomy" id="150374"/>
    <lineage>
        <taxon>Eukaryota</taxon>
        <taxon>Fungi</taxon>
        <taxon>Dikarya</taxon>
        <taxon>Ascomycota</taxon>
        <taxon>Pezizomycotina</taxon>
        <taxon>Sordariomycetes</taxon>
        <taxon>Hypocreomycetidae</taxon>
        <taxon>Hypocreales</taxon>
        <taxon>Hypocreaceae</taxon>
        <taxon>Escovopsis</taxon>
    </lineage>
</organism>
<dbReference type="InterPro" id="IPR001900">
    <property type="entry name" value="RNase_II/R"/>
</dbReference>
<dbReference type="Pfam" id="PF23216">
    <property type="entry name" value="WHD_CYT4"/>
    <property type="match status" value="1"/>
</dbReference>
<dbReference type="GO" id="GO:0006402">
    <property type="term" value="P:mRNA catabolic process"/>
    <property type="evidence" value="ECO:0007669"/>
    <property type="project" value="TreeGrafter"/>
</dbReference>
<dbReference type="InterPro" id="IPR056624">
    <property type="entry name" value="WH_CYT4"/>
</dbReference>
<dbReference type="AlphaFoldDB" id="A0A0M8N3N6"/>